<evidence type="ECO:0000259" key="7">
    <source>
        <dbReference type="PROSITE" id="PS50850"/>
    </source>
</evidence>
<feature type="transmembrane region" description="Helical" evidence="6">
    <location>
        <begin position="55"/>
        <end position="74"/>
    </location>
</feature>
<feature type="transmembrane region" description="Helical" evidence="6">
    <location>
        <begin position="286"/>
        <end position="306"/>
    </location>
</feature>
<dbReference type="Pfam" id="PF07690">
    <property type="entry name" value="MFS_1"/>
    <property type="match status" value="1"/>
</dbReference>
<dbReference type="Proteomes" id="UP001166291">
    <property type="component" value="Unassembled WGS sequence"/>
</dbReference>
<feature type="transmembrane region" description="Helical" evidence="6">
    <location>
        <begin position="112"/>
        <end position="133"/>
    </location>
</feature>
<keyword evidence="2" id="KW-1003">Cell membrane</keyword>
<feature type="transmembrane region" description="Helical" evidence="6">
    <location>
        <begin position="177"/>
        <end position="197"/>
    </location>
</feature>
<dbReference type="PROSITE" id="PS50850">
    <property type="entry name" value="MFS"/>
    <property type="match status" value="1"/>
</dbReference>
<evidence type="ECO:0000256" key="5">
    <source>
        <dbReference type="ARBA" id="ARBA00023136"/>
    </source>
</evidence>
<proteinExistence type="predicted"/>
<sequence length="410" mass="44149">MTSVLKNNDCQPKLNYLLALVCMLGPALVALVPMAVAPALPAMALYFQDVDSSDLFAQMVMTTPAIMIIVFAPISGILSERYGVRLNLLTGLFLYIVFGFSGYFISDATLLIISRLLLGLAGGAVLTNSLILIGSSFSGHHRELLLGLATSLASIFAALALIFGGNMVDTLGWRSSFMLYLIAAPVMIIAWFCVKSTPPIAKAKTAKKSNANSYSHKALIPLWPFYAVLILFTIGMFSPSIQGPFSLEMKGIHSASEKGLILSLTSICAVFSSALFGYFRRYFSSYTILLIDLFTMASGFILLSIATDTYSLGLACAIIGIGAGLSEPSIASILLDRTKIHIHGLAMGLVVSALNAGQFINPLIMNFFKSMSNIDSAFMMLGLIFSLVLFIAYIRRPTPNNRPDPLSKLA</sequence>
<dbReference type="RefSeq" id="WP_219044426.1">
    <property type="nucleotide sequence ID" value="NZ_JAHWDQ010000004.1"/>
</dbReference>
<dbReference type="PANTHER" id="PTHR43124">
    <property type="entry name" value="PURINE EFFLUX PUMP PBUE"/>
    <property type="match status" value="1"/>
</dbReference>
<protein>
    <submittedName>
        <fullName evidence="8">MFS transporter</fullName>
    </submittedName>
</protein>
<dbReference type="InterPro" id="IPR050189">
    <property type="entry name" value="MFS_Efflux_Transporters"/>
</dbReference>
<comment type="subcellular location">
    <subcellularLocation>
        <location evidence="1">Cell membrane</location>
        <topology evidence="1">Multi-pass membrane protein</topology>
    </subcellularLocation>
</comment>
<feature type="transmembrane region" description="Helical" evidence="6">
    <location>
        <begin position="342"/>
        <end position="364"/>
    </location>
</feature>
<feature type="domain" description="Major facilitator superfamily (MFS) profile" evidence="7">
    <location>
        <begin position="18"/>
        <end position="400"/>
    </location>
</feature>
<gene>
    <name evidence="8" type="ORF">KXJ70_15445</name>
</gene>
<feature type="transmembrane region" description="Helical" evidence="6">
    <location>
        <begin position="16"/>
        <end position="35"/>
    </location>
</feature>
<feature type="transmembrane region" description="Helical" evidence="6">
    <location>
        <begin position="218"/>
        <end position="239"/>
    </location>
</feature>
<evidence type="ECO:0000256" key="3">
    <source>
        <dbReference type="ARBA" id="ARBA00022692"/>
    </source>
</evidence>
<feature type="transmembrane region" description="Helical" evidence="6">
    <location>
        <begin position="376"/>
        <end position="394"/>
    </location>
</feature>
<feature type="transmembrane region" description="Helical" evidence="6">
    <location>
        <begin position="86"/>
        <end position="106"/>
    </location>
</feature>
<feature type="transmembrane region" description="Helical" evidence="6">
    <location>
        <begin position="259"/>
        <end position="279"/>
    </location>
</feature>
<dbReference type="PANTHER" id="PTHR43124:SF3">
    <property type="entry name" value="CHLORAMPHENICOL EFFLUX PUMP RV0191"/>
    <property type="match status" value="1"/>
</dbReference>
<keyword evidence="3 6" id="KW-0812">Transmembrane</keyword>
<feature type="transmembrane region" description="Helical" evidence="6">
    <location>
        <begin position="145"/>
        <end position="165"/>
    </location>
</feature>
<evidence type="ECO:0000256" key="1">
    <source>
        <dbReference type="ARBA" id="ARBA00004651"/>
    </source>
</evidence>
<accession>A0ABS6VV26</accession>
<evidence type="ECO:0000313" key="9">
    <source>
        <dbReference type="Proteomes" id="UP001166291"/>
    </source>
</evidence>
<keyword evidence="9" id="KW-1185">Reference proteome</keyword>
<keyword evidence="4 6" id="KW-1133">Transmembrane helix</keyword>
<evidence type="ECO:0000313" key="8">
    <source>
        <dbReference type="EMBL" id="MBW2942189.1"/>
    </source>
</evidence>
<name>A0ABS6VV26_9GAMM</name>
<evidence type="ECO:0000256" key="2">
    <source>
        <dbReference type="ARBA" id="ARBA00022475"/>
    </source>
</evidence>
<dbReference type="CDD" id="cd17473">
    <property type="entry name" value="MFS_arabinose_efflux_permease_like"/>
    <property type="match status" value="1"/>
</dbReference>
<keyword evidence="5 6" id="KW-0472">Membrane</keyword>
<reference evidence="8" key="1">
    <citation type="submission" date="2021-07" db="EMBL/GenBank/DDBJ databases">
        <title>Zhongshania sp. CAU 1632 isolated from seawater.</title>
        <authorList>
            <person name="Kim W."/>
        </authorList>
    </citation>
    <scope>NUCLEOTIDE SEQUENCE</scope>
    <source>
        <strain evidence="8">CAU 1632</strain>
    </source>
</reference>
<organism evidence="8 9">
    <name type="scientific">Zhongshania aquimaris</name>
    <dbReference type="NCBI Taxonomy" id="2857107"/>
    <lineage>
        <taxon>Bacteria</taxon>
        <taxon>Pseudomonadati</taxon>
        <taxon>Pseudomonadota</taxon>
        <taxon>Gammaproteobacteria</taxon>
        <taxon>Cellvibrionales</taxon>
        <taxon>Spongiibacteraceae</taxon>
        <taxon>Zhongshania</taxon>
    </lineage>
</organism>
<evidence type="ECO:0000256" key="4">
    <source>
        <dbReference type="ARBA" id="ARBA00022989"/>
    </source>
</evidence>
<dbReference type="InterPro" id="IPR011701">
    <property type="entry name" value="MFS"/>
</dbReference>
<feature type="transmembrane region" description="Helical" evidence="6">
    <location>
        <begin position="312"/>
        <end position="335"/>
    </location>
</feature>
<dbReference type="EMBL" id="JAHWDQ010000004">
    <property type="protein sequence ID" value="MBW2942189.1"/>
    <property type="molecule type" value="Genomic_DNA"/>
</dbReference>
<dbReference type="InterPro" id="IPR020846">
    <property type="entry name" value="MFS_dom"/>
</dbReference>
<comment type="caution">
    <text evidence="8">The sequence shown here is derived from an EMBL/GenBank/DDBJ whole genome shotgun (WGS) entry which is preliminary data.</text>
</comment>
<evidence type="ECO:0000256" key="6">
    <source>
        <dbReference type="SAM" id="Phobius"/>
    </source>
</evidence>